<evidence type="ECO:0000313" key="2">
    <source>
        <dbReference type="EMBL" id="EDM01633.1"/>
    </source>
</evidence>
<organism evidence="2 3">
    <name type="scientific">Rattus norvegicus</name>
    <name type="common">Rat</name>
    <dbReference type="NCBI Taxonomy" id="10116"/>
    <lineage>
        <taxon>Eukaryota</taxon>
        <taxon>Metazoa</taxon>
        <taxon>Chordata</taxon>
        <taxon>Craniata</taxon>
        <taxon>Vertebrata</taxon>
        <taxon>Euteleostomi</taxon>
        <taxon>Mammalia</taxon>
        <taxon>Eutheria</taxon>
        <taxon>Euarchontoglires</taxon>
        <taxon>Glires</taxon>
        <taxon>Rodentia</taxon>
        <taxon>Myomorpha</taxon>
        <taxon>Muroidea</taxon>
        <taxon>Muridae</taxon>
        <taxon>Murinae</taxon>
        <taxon>Rattus</taxon>
    </lineage>
</organism>
<dbReference type="EMBL" id="CH473964">
    <property type="protein sequence ID" value="EDM01633.1"/>
    <property type="molecule type" value="Genomic_DNA"/>
</dbReference>
<feature type="region of interest" description="Disordered" evidence="1">
    <location>
        <begin position="1"/>
        <end position="23"/>
    </location>
</feature>
<gene>
    <name evidence="2" type="ORF">rCG_30310</name>
</gene>
<evidence type="ECO:0000313" key="3">
    <source>
        <dbReference type="Proteomes" id="UP000234681"/>
    </source>
</evidence>
<name>A6IMF6_RAT</name>
<dbReference type="Proteomes" id="UP000234681">
    <property type="component" value="Chromosome 4"/>
</dbReference>
<reference evidence="2 3" key="1">
    <citation type="submission" date="2005-09" db="EMBL/GenBank/DDBJ databases">
        <authorList>
            <person name="Mural R.J."/>
            <person name="Li P.W."/>
            <person name="Adams M.D."/>
            <person name="Amanatides P.G."/>
            <person name="Baden-Tillson H."/>
            <person name="Barnstead M."/>
            <person name="Chin S.H."/>
            <person name="Dew I."/>
            <person name="Evans C.A."/>
            <person name="Ferriera S."/>
            <person name="Flanigan M."/>
            <person name="Fosler C."/>
            <person name="Glodek A."/>
            <person name="Gu Z."/>
            <person name="Holt R.A."/>
            <person name="Jennings D."/>
            <person name="Kraft C.L."/>
            <person name="Lu F."/>
            <person name="Nguyen T."/>
            <person name="Nusskern D.R."/>
            <person name="Pfannkoch C.M."/>
            <person name="Sitter C."/>
            <person name="Sutton G.G."/>
            <person name="Venter J.C."/>
            <person name="Wang Z."/>
            <person name="Woodage T."/>
            <person name="Zheng X.H."/>
            <person name="Zhong F."/>
        </authorList>
    </citation>
    <scope>NUCLEOTIDE SEQUENCE [LARGE SCALE GENOMIC DNA]</scope>
    <source>
        <strain>BN</strain>
        <strain evidence="3">Sprague-Dawley</strain>
    </source>
</reference>
<proteinExistence type="predicted"/>
<protein>
    <submittedName>
        <fullName evidence="2">RCG30310</fullName>
    </submittedName>
</protein>
<evidence type="ECO:0000256" key="1">
    <source>
        <dbReference type="SAM" id="MobiDB-lite"/>
    </source>
</evidence>
<dbReference type="AlphaFoldDB" id="A6IMF6"/>
<sequence>MAASRGMVQEEPRDLHLHLKATK</sequence>
<accession>A6IMF6</accession>
<feature type="compositionally biased region" description="Basic and acidic residues" evidence="1">
    <location>
        <begin position="8"/>
        <end position="17"/>
    </location>
</feature>